<dbReference type="PANTHER" id="PTHR34071:SF2">
    <property type="entry name" value="FLAVIN-NUCLEOTIDE-BINDING PROTEIN"/>
    <property type="match status" value="1"/>
</dbReference>
<dbReference type="InterPro" id="IPR024747">
    <property type="entry name" value="Pyridox_Oxase-rel"/>
</dbReference>
<name>A0A1G5DCZ0_9FIRM</name>
<dbReference type="Proteomes" id="UP000183047">
    <property type="component" value="Unassembled WGS sequence"/>
</dbReference>
<dbReference type="EMBL" id="FMUR01000008">
    <property type="protein sequence ID" value="SCY12592.1"/>
    <property type="molecule type" value="Genomic_DNA"/>
</dbReference>
<sequence>MFRKMRRFGQQITDEECIEVLKNTKRGVLSLIGDDGYPYGVPLVHWYCEEDGKIYFHGAKDGHKVDAIKSCDKACYTVYDEDYREEGEWAIHFKSIITFGRITLVEDEEKAKKICVAMVKKFTDDEKFLAKELKFFFPRVQCFELTPEHMTGKKVKEE</sequence>
<dbReference type="InterPro" id="IPR012349">
    <property type="entry name" value="Split_barrel_FMN-bd"/>
</dbReference>
<evidence type="ECO:0008006" key="3">
    <source>
        <dbReference type="Google" id="ProtNLM"/>
    </source>
</evidence>
<dbReference type="AlphaFoldDB" id="A0A1G5DCZ0"/>
<evidence type="ECO:0000313" key="2">
    <source>
        <dbReference type="Proteomes" id="UP000183047"/>
    </source>
</evidence>
<dbReference type="Pfam" id="PF12900">
    <property type="entry name" value="Pyridox_ox_2"/>
    <property type="match status" value="1"/>
</dbReference>
<protein>
    <recommendedName>
        <fullName evidence="3">Pyridoxamine 5'-phosphate oxidase family protein</fullName>
    </recommendedName>
</protein>
<dbReference type="SUPFAM" id="SSF50475">
    <property type="entry name" value="FMN-binding split barrel"/>
    <property type="match status" value="1"/>
</dbReference>
<accession>A0A1G5DCZ0</accession>
<dbReference type="PANTHER" id="PTHR34071">
    <property type="entry name" value="5-NITROIMIDAZOLE ANTIBIOTICS RESISTANCE PROTEIN, NIMA-FAMILY-RELATED PROTEIN-RELATED"/>
    <property type="match status" value="1"/>
</dbReference>
<reference evidence="2" key="1">
    <citation type="submission" date="2016-10" db="EMBL/GenBank/DDBJ databases">
        <authorList>
            <person name="Varghese N."/>
            <person name="Submissions S."/>
        </authorList>
    </citation>
    <scope>NUCLEOTIDE SEQUENCE [LARGE SCALE GENOMIC DNA]</scope>
    <source>
        <strain evidence="2">XBD2006</strain>
    </source>
</reference>
<dbReference type="RefSeq" id="WP_083334524.1">
    <property type="nucleotide sequence ID" value="NZ_FMUR01000008.1"/>
</dbReference>
<dbReference type="Gene3D" id="2.30.110.10">
    <property type="entry name" value="Electron Transport, Fmn-binding Protein, Chain A"/>
    <property type="match status" value="1"/>
</dbReference>
<dbReference type="OrthoDB" id="9794935at2"/>
<proteinExistence type="predicted"/>
<gene>
    <name evidence="1" type="ORF">SAMN02910451_01462</name>
</gene>
<evidence type="ECO:0000313" key="1">
    <source>
        <dbReference type="EMBL" id="SCY12592.1"/>
    </source>
</evidence>
<organism evidence="1 2">
    <name type="scientific">Butyrivibrio hungatei</name>
    <dbReference type="NCBI Taxonomy" id="185008"/>
    <lineage>
        <taxon>Bacteria</taxon>
        <taxon>Bacillati</taxon>
        <taxon>Bacillota</taxon>
        <taxon>Clostridia</taxon>
        <taxon>Lachnospirales</taxon>
        <taxon>Lachnospiraceae</taxon>
        <taxon>Butyrivibrio</taxon>
    </lineage>
</organism>
<keyword evidence="2" id="KW-1185">Reference proteome</keyword>